<accession>A0A1M7YYJ1</accession>
<organism evidence="1 2">
    <name type="scientific">Vibrio quintilis</name>
    <dbReference type="NCBI Taxonomy" id="1117707"/>
    <lineage>
        <taxon>Bacteria</taxon>
        <taxon>Pseudomonadati</taxon>
        <taxon>Pseudomonadota</taxon>
        <taxon>Gammaproteobacteria</taxon>
        <taxon>Vibrionales</taxon>
        <taxon>Vibrionaceae</taxon>
        <taxon>Vibrio</taxon>
    </lineage>
</organism>
<proteinExistence type="predicted"/>
<reference evidence="2" key="1">
    <citation type="submission" date="2016-12" db="EMBL/GenBank/DDBJ databases">
        <authorList>
            <person name="Rodrigo-Torres L."/>
            <person name="Arahal R.D."/>
            <person name="Lucena T."/>
        </authorList>
    </citation>
    <scope>NUCLEOTIDE SEQUENCE [LARGE SCALE GENOMIC DNA]</scope>
</reference>
<evidence type="ECO:0000313" key="1">
    <source>
        <dbReference type="EMBL" id="SHO57536.1"/>
    </source>
</evidence>
<dbReference type="Proteomes" id="UP000184600">
    <property type="component" value="Unassembled WGS sequence"/>
</dbReference>
<keyword evidence="2" id="KW-1185">Reference proteome</keyword>
<dbReference type="EMBL" id="FRFG01000042">
    <property type="protein sequence ID" value="SHO57536.1"/>
    <property type="molecule type" value="Genomic_DNA"/>
</dbReference>
<gene>
    <name evidence="1" type="ORF">VQ7734_03306</name>
</gene>
<dbReference type="AlphaFoldDB" id="A0A1M7YYJ1"/>
<dbReference type="OrthoDB" id="9806180at2"/>
<protein>
    <submittedName>
        <fullName evidence="1">Uncharacterized protein</fullName>
    </submittedName>
</protein>
<dbReference type="STRING" id="1117707.VQ7734_03306"/>
<name>A0A1M7YYJ1_9VIBR</name>
<dbReference type="RefSeq" id="WP_073584577.1">
    <property type="nucleotide sequence ID" value="NZ_FRFG01000042.1"/>
</dbReference>
<sequence>MRLMPLRGGEFQVSFASDFRSIWLLWVVWCAGEYCGFKRLVVPALPSLFLLISEVFGFCELFGALVSFVDSSGFWCPRPGHSFCADKKE</sequence>
<evidence type="ECO:0000313" key="2">
    <source>
        <dbReference type="Proteomes" id="UP000184600"/>
    </source>
</evidence>